<dbReference type="EMBL" id="CAXAMM010002814">
    <property type="protein sequence ID" value="CAK8997558.1"/>
    <property type="molecule type" value="Genomic_DNA"/>
</dbReference>
<dbReference type="InterPro" id="IPR029071">
    <property type="entry name" value="Ubiquitin-like_domsf"/>
</dbReference>
<evidence type="ECO:0008006" key="3">
    <source>
        <dbReference type="Google" id="ProtNLM"/>
    </source>
</evidence>
<dbReference type="Proteomes" id="UP001642464">
    <property type="component" value="Unassembled WGS sequence"/>
</dbReference>
<evidence type="ECO:0000313" key="1">
    <source>
        <dbReference type="EMBL" id="CAK8997558.1"/>
    </source>
</evidence>
<accession>A0ABP0I4Q8</accession>
<reference evidence="1 2" key="1">
    <citation type="submission" date="2024-02" db="EMBL/GenBank/DDBJ databases">
        <authorList>
            <person name="Chen Y."/>
            <person name="Shah S."/>
            <person name="Dougan E. K."/>
            <person name="Thang M."/>
            <person name="Chan C."/>
        </authorList>
    </citation>
    <scope>NUCLEOTIDE SEQUENCE [LARGE SCALE GENOMIC DNA]</scope>
</reference>
<evidence type="ECO:0000313" key="2">
    <source>
        <dbReference type="Proteomes" id="UP001642464"/>
    </source>
</evidence>
<name>A0ABP0I4Q8_9DINO</name>
<proteinExistence type="predicted"/>
<gene>
    <name evidence="1" type="ORF">SCF082_LOCUS5251</name>
</gene>
<organism evidence="1 2">
    <name type="scientific">Durusdinium trenchii</name>
    <dbReference type="NCBI Taxonomy" id="1381693"/>
    <lineage>
        <taxon>Eukaryota</taxon>
        <taxon>Sar</taxon>
        <taxon>Alveolata</taxon>
        <taxon>Dinophyceae</taxon>
        <taxon>Suessiales</taxon>
        <taxon>Symbiodiniaceae</taxon>
        <taxon>Durusdinium</taxon>
    </lineage>
</organism>
<comment type="caution">
    <text evidence="1">The sequence shown here is derived from an EMBL/GenBank/DDBJ whole genome shotgun (WGS) entry which is preliminary data.</text>
</comment>
<dbReference type="SUPFAM" id="SSF54236">
    <property type="entry name" value="Ubiquitin-like"/>
    <property type="match status" value="1"/>
</dbReference>
<protein>
    <recommendedName>
        <fullName evidence="3">Inositol-pentakisphosphate 2-kinase</fullName>
    </recommendedName>
</protein>
<keyword evidence="2" id="KW-1185">Reference proteome</keyword>
<sequence>MKSRVRFLPPPEEDSFILDSDGWCLPDKELSEMLAEHIRQRAKRGTMLEEKWAFKQLLDVLEKNKSRPLDRVPCAAWQVYLSDEVCQHFNTFPGLLEISDAELVLSELKLDSKNILDCDTLAEKILARICDPPCPSWAGPSVLICVQRDQAPDVHIKYASHAHLDLLFDIYCRRIQVDSSLVSFKLRNRELQEDDTYESLRMGGQDQHLFSRCRILLS</sequence>
<dbReference type="Gene3D" id="3.10.20.90">
    <property type="entry name" value="Phosphatidylinositol 3-kinase Catalytic Subunit, Chain A, domain 1"/>
    <property type="match status" value="1"/>
</dbReference>